<evidence type="ECO:0000313" key="2">
    <source>
        <dbReference type="EMBL" id="AKP67830.1"/>
    </source>
</evidence>
<reference evidence="3" key="1">
    <citation type="submission" date="2015-07" db="EMBL/GenBank/DDBJ databases">
        <title>Lactobacillus ginsenosidimutans/EMML 3141/ whole genome sequencing.</title>
        <authorList>
            <person name="Kim M.K."/>
            <person name="Im W.-T."/>
            <person name="Srinivasan S."/>
            <person name="Lee J.-J."/>
        </authorList>
    </citation>
    <scope>NUCLEOTIDE SEQUENCE [LARGE SCALE GENOMIC DNA]</scope>
    <source>
        <strain evidence="3">EMML 3041</strain>
    </source>
</reference>
<dbReference type="AlphaFoldDB" id="A0A0H4R267"/>
<sequence length="165" mass="18758">MVVTFQIVGHKKSGKTTLTNDFLKIGRRLGLEIAVVKHTHGPVDIPNNTDTGKFYENSDDVLLLNDTQTIHYQRNIEQTTLEQIKQLQQTTQADFLIIEGLKELSYEKIVLLKKDETVAGFGEISNVKNFASIQKSTTTDDVLSLMDLDSRTKFIKKFLRDIQDD</sequence>
<organism evidence="2 3">
    <name type="scientific">Companilactobacillus ginsenosidimutans</name>
    <dbReference type="NCBI Taxonomy" id="1007676"/>
    <lineage>
        <taxon>Bacteria</taxon>
        <taxon>Bacillati</taxon>
        <taxon>Bacillota</taxon>
        <taxon>Bacilli</taxon>
        <taxon>Lactobacillales</taxon>
        <taxon>Lactobacillaceae</taxon>
        <taxon>Companilactobacillus</taxon>
    </lineage>
</organism>
<gene>
    <name evidence="2" type="ORF">ABM34_10005</name>
</gene>
<feature type="domain" description="Molybdopterin-guanine dinucleotide biosynthesis protein B (MobB)" evidence="1">
    <location>
        <begin position="5"/>
        <end position="116"/>
    </location>
</feature>
<dbReference type="PANTHER" id="PTHR40072">
    <property type="entry name" value="MOLYBDOPTERIN-GUANINE DINUCLEOTIDE BIOSYNTHESIS ADAPTER PROTEIN-RELATED"/>
    <property type="match status" value="1"/>
</dbReference>
<dbReference type="SUPFAM" id="SSF52540">
    <property type="entry name" value="P-loop containing nucleoside triphosphate hydrolases"/>
    <property type="match status" value="1"/>
</dbReference>
<dbReference type="STRING" id="1007676.ABM34_10005"/>
<dbReference type="Proteomes" id="UP000036106">
    <property type="component" value="Chromosome"/>
</dbReference>
<dbReference type="InterPro" id="IPR052539">
    <property type="entry name" value="MGD_biosynthesis_adapter"/>
</dbReference>
<dbReference type="PATRIC" id="fig|1007676.4.peg.2025"/>
<dbReference type="EMBL" id="CP012034">
    <property type="protein sequence ID" value="AKP67830.1"/>
    <property type="molecule type" value="Genomic_DNA"/>
</dbReference>
<dbReference type="InterPro" id="IPR027417">
    <property type="entry name" value="P-loop_NTPase"/>
</dbReference>
<dbReference type="PANTHER" id="PTHR40072:SF1">
    <property type="entry name" value="MOLYBDOPTERIN-GUANINE DINUCLEOTIDE BIOSYNTHESIS ADAPTER PROTEIN"/>
    <property type="match status" value="1"/>
</dbReference>
<evidence type="ECO:0000313" key="3">
    <source>
        <dbReference type="Proteomes" id="UP000036106"/>
    </source>
</evidence>
<dbReference type="Pfam" id="PF03205">
    <property type="entry name" value="MobB"/>
    <property type="match status" value="1"/>
</dbReference>
<proteinExistence type="predicted"/>
<dbReference type="GO" id="GO:0006777">
    <property type="term" value="P:Mo-molybdopterin cofactor biosynthetic process"/>
    <property type="evidence" value="ECO:0007669"/>
    <property type="project" value="InterPro"/>
</dbReference>
<evidence type="ECO:0000259" key="1">
    <source>
        <dbReference type="Pfam" id="PF03205"/>
    </source>
</evidence>
<dbReference type="RefSeq" id="WP_048705446.1">
    <property type="nucleotide sequence ID" value="NZ_CP012034.1"/>
</dbReference>
<accession>A0A0H4R267</accession>
<dbReference type="NCBIfam" id="TIGR00176">
    <property type="entry name" value="mobB"/>
    <property type="match status" value="1"/>
</dbReference>
<dbReference type="OrthoDB" id="9786803at2"/>
<keyword evidence="3" id="KW-1185">Reference proteome</keyword>
<dbReference type="GO" id="GO:0005525">
    <property type="term" value="F:GTP binding"/>
    <property type="evidence" value="ECO:0007669"/>
    <property type="project" value="InterPro"/>
</dbReference>
<name>A0A0H4R267_9LACO</name>
<protein>
    <recommendedName>
        <fullName evidence="1">Molybdopterin-guanine dinucleotide biosynthesis protein B (MobB) domain-containing protein</fullName>
    </recommendedName>
</protein>
<dbReference type="Gene3D" id="3.40.50.300">
    <property type="entry name" value="P-loop containing nucleotide triphosphate hydrolases"/>
    <property type="match status" value="1"/>
</dbReference>
<dbReference type="InterPro" id="IPR004435">
    <property type="entry name" value="MobB_dom"/>
</dbReference>
<dbReference type="KEGG" id="lgn:ABM34_10005"/>